<dbReference type="KEGG" id="fcy:FRACYDRAFT_267958"/>
<organism evidence="2 3">
    <name type="scientific">Fragilariopsis cylindrus CCMP1102</name>
    <dbReference type="NCBI Taxonomy" id="635003"/>
    <lineage>
        <taxon>Eukaryota</taxon>
        <taxon>Sar</taxon>
        <taxon>Stramenopiles</taxon>
        <taxon>Ochrophyta</taxon>
        <taxon>Bacillariophyta</taxon>
        <taxon>Bacillariophyceae</taxon>
        <taxon>Bacillariophycidae</taxon>
        <taxon>Bacillariales</taxon>
        <taxon>Bacillariaceae</taxon>
        <taxon>Fragilariopsis</taxon>
    </lineage>
</organism>
<evidence type="ECO:0000256" key="1">
    <source>
        <dbReference type="SAM" id="MobiDB-lite"/>
    </source>
</evidence>
<dbReference type="InParanoid" id="A0A1E7FTZ7"/>
<gene>
    <name evidence="2" type="ORF">FRACYDRAFT_267958</name>
</gene>
<evidence type="ECO:0000313" key="2">
    <source>
        <dbReference type="EMBL" id="OEU21604.1"/>
    </source>
</evidence>
<proteinExistence type="predicted"/>
<dbReference type="AlphaFoldDB" id="A0A1E7FTZ7"/>
<feature type="non-terminal residue" evidence="2">
    <location>
        <position position="247"/>
    </location>
</feature>
<protein>
    <submittedName>
        <fullName evidence="2">Uncharacterized protein</fullName>
    </submittedName>
</protein>
<name>A0A1E7FTZ7_9STRA</name>
<keyword evidence="3" id="KW-1185">Reference proteome</keyword>
<sequence length="247" mass="27288">MAGKTTKQDARKIEKKIMKICVETAQVVGQYDTIFAAAKSVGTYDARLNNHMTNSPAHPFESFYWRFGNNLELTLDAEENDVDKSSVVLAEETRTKDTGDSEQYSTHGKKIMKICLETAQVVTQYGSVTTAAKSNGICRSKLSQHMKHFPAHPLDGFYWRFGKDTDLTLDAEENDSNSYVSLAEVEVKSPPVSISTASASSNNILPPSPSRKSPPPPNPTITRRPIIGQMSYPNTSSLTQRHKSKAD</sequence>
<feature type="compositionally biased region" description="Pro residues" evidence="1">
    <location>
        <begin position="206"/>
        <end position="219"/>
    </location>
</feature>
<feature type="compositionally biased region" description="Low complexity" evidence="1">
    <location>
        <begin position="193"/>
        <end position="204"/>
    </location>
</feature>
<feature type="region of interest" description="Disordered" evidence="1">
    <location>
        <begin position="193"/>
        <end position="247"/>
    </location>
</feature>
<reference evidence="2 3" key="1">
    <citation type="submission" date="2016-09" db="EMBL/GenBank/DDBJ databases">
        <title>Extensive genetic diversity and differential bi-allelic expression allows diatom success in the polar Southern Ocean.</title>
        <authorList>
            <consortium name="DOE Joint Genome Institute"/>
            <person name="Mock T."/>
            <person name="Otillar R.P."/>
            <person name="Strauss J."/>
            <person name="Dupont C."/>
            <person name="Frickenhaus S."/>
            <person name="Maumus F."/>
            <person name="Mcmullan M."/>
            <person name="Sanges R."/>
            <person name="Schmutz J."/>
            <person name="Toseland A."/>
            <person name="Valas R."/>
            <person name="Veluchamy A."/>
            <person name="Ward B.J."/>
            <person name="Allen A."/>
            <person name="Barry K."/>
            <person name="Falciatore A."/>
            <person name="Ferrante M."/>
            <person name="Fortunato A.E."/>
            <person name="Gloeckner G."/>
            <person name="Gruber A."/>
            <person name="Hipkin R."/>
            <person name="Janech M."/>
            <person name="Kroth P."/>
            <person name="Leese F."/>
            <person name="Lindquist E."/>
            <person name="Lyon B.R."/>
            <person name="Martin J."/>
            <person name="Mayer C."/>
            <person name="Parker M."/>
            <person name="Quesneville H."/>
            <person name="Raymond J."/>
            <person name="Uhlig C."/>
            <person name="Valentin K.U."/>
            <person name="Worden A.Z."/>
            <person name="Armbrust E.V."/>
            <person name="Bowler C."/>
            <person name="Green B."/>
            <person name="Moulton V."/>
            <person name="Van Oosterhout C."/>
            <person name="Grigoriev I."/>
        </authorList>
    </citation>
    <scope>NUCLEOTIDE SEQUENCE [LARGE SCALE GENOMIC DNA]</scope>
    <source>
        <strain evidence="2 3">CCMP1102</strain>
    </source>
</reference>
<evidence type="ECO:0000313" key="3">
    <source>
        <dbReference type="Proteomes" id="UP000095751"/>
    </source>
</evidence>
<accession>A0A1E7FTZ7</accession>
<dbReference type="Proteomes" id="UP000095751">
    <property type="component" value="Unassembled WGS sequence"/>
</dbReference>
<dbReference type="EMBL" id="KV784354">
    <property type="protein sequence ID" value="OEU21604.1"/>
    <property type="molecule type" value="Genomic_DNA"/>
</dbReference>